<dbReference type="PROSITE" id="PS00606">
    <property type="entry name" value="KS3_1"/>
    <property type="match status" value="1"/>
</dbReference>
<feature type="active site" description="Proton donor; for dehydratase activity" evidence="6">
    <location>
        <position position="565"/>
    </location>
</feature>
<dbReference type="PANTHER" id="PTHR43775:SF51">
    <property type="entry name" value="INACTIVE PHENOLPHTHIOCEROL SYNTHESIS POLYKETIDE SYNTHASE TYPE I PKS1-RELATED"/>
    <property type="match status" value="1"/>
</dbReference>
<dbReference type="PROSITE" id="PS52004">
    <property type="entry name" value="KS3_2"/>
    <property type="match status" value="1"/>
</dbReference>
<dbReference type="InterPro" id="IPR049551">
    <property type="entry name" value="PKS_DH_C"/>
</dbReference>
<dbReference type="EMBL" id="JADQTO010000066">
    <property type="protein sequence ID" value="MBG0569297.1"/>
    <property type="molecule type" value="Genomic_DNA"/>
</dbReference>
<dbReference type="InterPro" id="IPR014043">
    <property type="entry name" value="Acyl_transferase_dom"/>
</dbReference>
<dbReference type="SMART" id="SM00827">
    <property type="entry name" value="PKS_AT"/>
    <property type="match status" value="2"/>
</dbReference>
<keyword evidence="5" id="KW-0012">Acyltransferase</keyword>
<dbReference type="InterPro" id="IPR018201">
    <property type="entry name" value="Ketoacyl_synth_AS"/>
</dbReference>
<keyword evidence="1" id="KW-0596">Phosphopantetheine</keyword>
<keyword evidence="2" id="KW-0597">Phosphoprotein</keyword>
<dbReference type="Gene3D" id="3.40.47.10">
    <property type="match status" value="1"/>
</dbReference>
<dbReference type="InterPro" id="IPR049552">
    <property type="entry name" value="PKS_DH_N"/>
</dbReference>
<comment type="caution">
    <text evidence="11">The sequence shown here is derived from an EMBL/GenBank/DDBJ whole genome shotgun (WGS) entry which is preliminary data.</text>
</comment>
<dbReference type="InterPro" id="IPR013968">
    <property type="entry name" value="PKS_KR"/>
</dbReference>
<dbReference type="InterPro" id="IPR055123">
    <property type="entry name" value="SpnB-like_Rossmann"/>
</dbReference>
<dbReference type="SUPFAM" id="SSF53901">
    <property type="entry name" value="Thiolase-like"/>
    <property type="match status" value="1"/>
</dbReference>
<dbReference type="Pfam" id="PF14765">
    <property type="entry name" value="PS-DH"/>
    <property type="match status" value="1"/>
</dbReference>
<dbReference type="GO" id="GO:0006633">
    <property type="term" value="P:fatty acid biosynthetic process"/>
    <property type="evidence" value="ECO:0007669"/>
    <property type="project" value="InterPro"/>
</dbReference>
<dbReference type="InterPro" id="IPR016039">
    <property type="entry name" value="Thiolase-like"/>
</dbReference>
<dbReference type="PANTHER" id="PTHR43775">
    <property type="entry name" value="FATTY ACID SYNTHASE"/>
    <property type="match status" value="1"/>
</dbReference>
<dbReference type="InterPro" id="IPR016036">
    <property type="entry name" value="Malonyl_transacylase_ACP-bd"/>
</dbReference>
<evidence type="ECO:0000256" key="6">
    <source>
        <dbReference type="PROSITE-ProRule" id="PRU01363"/>
    </source>
</evidence>
<feature type="domain" description="Ketosynthase family 3 (KS3)" evidence="9">
    <location>
        <begin position="1144"/>
        <end position="1560"/>
    </location>
</feature>
<keyword evidence="12" id="KW-1185">Reference proteome</keyword>
<dbReference type="SUPFAM" id="SSF47336">
    <property type="entry name" value="ACP-like"/>
    <property type="match status" value="2"/>
</dbReference>
<dbReference type="FunFam" id="3.40.47.10:FF:000019">
    <property type="entry name" value="Polyketide synthase type I"/>
    <property type="match status" value="1"/>
</dbReference>
<reference evidence="11" key="1">
    <citation type="submission" date="2020-11" db="EMBL/GenBank/DDBJ databases">
        <title>Isolation and identification of active actinomycetes.</title>
        <authorList>
            <person name="Sun X."/>
        </authorList>
    </citation>
    <scope>NUCLEOTIDE SEQUENCE</scope>
    <source>
        <strain evidence="11">NEAU-A11</strain>
    </source>
</reference>
<accession>A0A931CJR4</accession>
<evidence type="ECO:0000313" key="12">
    <source>
        <dbReference type="Proteomes" id="UP000598146"/>
    </source>
</evidence>
<feature type="region of interest" description="C-terminal hotdog fold" evidence="6">
    <location>
        <begin position="504"/>
        <end position="643"/>
    </location>
</feature>
<dbReference type="InterPro" id="IPR020806">
    <property type="entry name" value="PKS_PP-bd"/>
</dbReference>
<dbReference type="Pfam" id="PF02801">
    <property type="entry name" value="Ketoacyl-synt_C"/>
    <property type="match status" value="1"/>
</dbReference>
<evidence type="ECO:0000256" key="5">
    <source>
        <dbReference type="ARBA" id="ARBA00023315"/>
    </source>
</evidence>
<dbReference type="Pfam" id="PF00109">
    <property type="entry name" value="ketoacyl-synt"/>
    <property type="match status" value="1"/>
</dbReference>
<dbReference type="SMART" id="SM00822">
    <property type="entry name" value="PKS_KR"/>
    <property type="match status" value="2"/>
</dbReference>
<evidence type="ECO:0000256" key="2">
    <source>
        <dbReference type="ARBA" id="ARBA00022553"/>
    </source>
</evidence>
<dbReference type="Gene3D" id="1.10.1200.10">
    <property type="entry name" value="ACP-like"/>
    <property type="match status" value="2"/>
</dbReference>
<dbReference type="Gene3D" id="3.10.129.110">
    <property type="entry name" value="Polyketide synthase dehydratase"/>
    <property type="match status" value="1"/>
</dbReference>
<evidence type="ECO:0000256" key="4">
    <source>
        <dbReference type="ARBA" id="ARBA00023268"/>
    </source>
</evidence>
<feature type="domain" description="Carrier" evidence="8">
    <location>
        <begin position="2450"/>
        <end position="2525"/>
    </location>
</feature>
<dbReference type="CDD" id="cd08956">
    <property type="entry name" value="KR_3_FAS_SDR_x"/>
    <property type="match status" value="1"/>
</dbReference>
<dbReference type="Proteomes" id="UP000598146">
    <property type="component" value="Unassembled WGS sequence"/>
</dbReference>
<dbReference type="SUPFAM" id="SSF52151">
    <property type="entry name" value="FabD/lysophospholipase-like"/>
    <property type="match status" value="2"/>
</dbReference>
<feature type="domain" description="PKS/mFAS DH" evidence="10">
    <location>
        <begin position="377"/>
        <end position="643"/>
    </location>
</feature>
<dbReference type="InterPro" id="IPR036736">
    <property type="entry name" value="ACP-like_sf"/>
</dbReference>
<name>A0A931CJR4_9ACTN</name>
<dbReference type="InterPro" id="IPR049900">
    <property type="entry name" value="PKS_mFAS_DH"/>
</dbReference>
<protein>
    <submittedName>
        <fullName evidence="11">SDR family NAD(P)-dependent oxidoreductase</fullName>
    </submittedName>
</protein>
<dbReference type="SMART" id="SM00826">
    <property type="entry name" value="PKS_DH"/>
    <property type="match status" value="1"/>
</dbReference>
<dbReference type="GO" id="GO:0004312">
    <property type="term" value="F:fatty acid synthase activity"/>
    <property type="evidence" value="ECO:0007669"/>
    <property type="project" value="TreeGrafter"/>
</dbReference>
<dbReference type="SMART" id="SM01294">
    <property type="entry name" value="PKS_PP_betabranch"/>
    <property type="match status" value="1"/>
</dbReference>
<dbReference type="InterPro" id="IPR006162">
    <property type="entry name" value="Ppantetheine_attach_site"/>
</dbReference>
<organism evidence="11 12">
    <name type="scientific">Actinoplanes aureus</name>
    <dbReference type="NCBI Taxonomy" id="2792083"/>
    <lineage>
        <taxon>Bacteria</taxon>
        <taxon>Bacillati</taxon>
        <taxon>Actinomycetota</taxon>
        <taxon>Actinomycetes</taxon>
        <taxon>Micromonosporales</taxon>
        <taxon>Micromonosporaceae</taxon>
        <taxon>Actinoplanes</taxon>
    </lineage>
</organism>
<dbReference type="Gene3D" id="3.30.70.3290">
    <property type="match status" value="2"/>
</dbReference>
<dbReference type="InterPro" id="IPR001227">
    <property type="entry name" value="Ac_transferase_dom_sf"/>
</dbReference>
<feature type="region of interest" description="Disordered" evidence="7">
    <location>
        <begin position="477"/>
        <end position="503"/>
    </location>
</feature>
<dbReference type="SMART" id="SM00825">
    <property type="entry name" value="PKS_KS"/>
    <property type="match status" value="1"/>
</dbReference>
<evidence type="ECO:0000256" key="7">
    <source>
        <dbReference type="SAM" id="MobiDB-lite"/>
    </source>
</evidence>
<gene>
    <name evidence="11" type="ORF">I4J89_48675</name>
</gene>
<dbReference type="SUPFAM" id="SSF55048">
    <property type="entry name" value="Probable ACP-binding domain of malonyl-CoA ACP transacylase"/>
    <property type="match status" value="2"/>
</dbReference>
<dbReference type="Pfam" id="PF18369">
    <property type="entry name" value="PKS_DE"/>
    <property type="match status" value="1"/>
</dbReference>
<dbReference type="Pfam" id="PF08659">
    <property type="entry name" value="KR"/>
    <property type="match status" value="2"/>
</dbReference>
<keyword evidence="3" id="KW-0808">Transferase</keyword>
<dbReference type="NCBIfam" id="NF045894">
    <property type="entry name" value="PKS_plus_SDR"/>
    <property type="match status" value="1"/>
</dbReference>
<dbReference type="FunFam" id="1.10.1200.10:FF:000007">
    <property type="entry name" value="Probable polyketide synthase pks17"/>
    <property type="match status" value="2"/>
</dbReference>
<evidence type="ECO:0000256" key="1">
    <source>
        <dbReference type="ARBA" id="ARBA00022450"/>
    </source>
</evidence>
<evidence type="ECO:0000313" key="11">
    <source>
        <dbReference type="EMBL" id="MBG0569297.1"/>
    </source>
</evidence>
<dbReference type="PROSITE" id="PS00012">
    <property type="entry name" value="PHOSPHOPANTETHEINE"/>
    <property type="match status" value="2"/>
</dbReference>
<dbReference type="Gene3D" id="3.40.366.10">
    <property type="entry name" value="Malonyl-Coenzyme A Acyl Carrier Protein, domain 2"/>
    <property type="match status" value="2"/>
</dbReference>
<proteinExistence type="predicted"/>
<feature type="active site" description="Proton acceptor; for dehydratase activity" evidence="6">
    <location>
        <position position="412"/>
    </location>
</feature>
<dbReference type="InterPro" id="IPR050091">
    <property type="entry name" value="PKS_NRPS_Biosynth_Enz"/>
</dbReference>
<dbReference type="InterPro" id="IPR020841">
    <property type="entry name" value="PKS_Beta-ketoAc_synthase_dom"/>
</dbReference>
<dbReference type="InterPro" id="IPR016035">
    <property type="entry name" value="Acyl_Trfase/lysoPLipase"/>
</dbReference>
<dbReference type="Pfam" id="PF00698">
    <property type="entry name" value="Acyl_transf_1"/>
    <property type="match status" value="2"/>
</dbReference>
<dbReference type="InterPro" id="IPR014031">
    <property type="entry name" value="Ketoacyl_synth_C"/>
</dbReference>
<evidence type="ECO:0000259" key="10">
    <source>
        <dbReference type="PROSITE" id="PS52019"/>
    </source>
</evidence>
<dbReference type="GO" id="GO:0004315">
    <property type="term" value="F:3-oxoacyl-[acyl-carrier-protein] synthase activity"/>
    <property type="evidence" value="ECO:0007669"/>
    <property type="project" value="InterPro"/>
</dbReference>
<dbReference type="Gene3D" id="6.10.140.1830">
    <property type="match status" value="1"/>
</dbReference>
<dbReference type="InterPro" id="IPR032821">
    <property type="entry name" value="PKS_assoc"/>
</dbReference>
<evidence type="ECO:0000259" key="8">
    <source>
        <dbReference type="PROSITE" id="PS50075"/>
    </source>
</evidence>
<dbReference type="InterPro" id="IPR020807">
    <property type="entry name" value="PKS_DH"/>
</dbReference>
<dbReference type="InterPro" id="IPR057326">
    <property type="entry name" value="KR_dom"/>
</dbReference>
<dbReference type="Pfam" id="PF22953">
    <property type="entry name" value="SpnB_Rossmann"/>
    <property type="match status" value="1"/>
</dbReference>
<dbReference type="PROSITE" id="PS52019">
    <property type="entry name" value="PKS_MFAS_DH"/>
    <property type="match status" value="1"/>
</dbReference>
<dbReference type="InterPro" id="IPR041618">
    <property type="entry name" value="PKS_DE"/>
</dbReference>
<evidence type="ECO:0000256" key="3">
    <source>
        <dbReference type="ARBA" id="ARBA00022679"/>
    </source>
</evidence>
<dbReference type="CDD" id="cd08952">
    <property type="entry name" value="KR_1_SDR_x"/>
    <property type="match status" value="1"/>
</dbReference>
<dbReference type="InterPro" id="IPR014030">
    <property type="entry name" value="Ketoacyl_synth_N"/>
</dbReference>
<dbReference type="SMART" id="SM00823">
    <property type="entry name" value="PKS_PP"/>
    <property type="match status" value="2"/>
</dbReference>
<dbReference type="Pfam" id="PF00550">
    <property type="entry name" value="PP-binding"/>
    <property type="match status" value="2"/>
</dbReference>
<sequence length="2556" mass="268690">PPEDAGPVVPWVVSAASEQALREQVAELQEVADLRPVDVAFTLAVGRAALPWRWVAGEDLPVRAGDGRVVFVFPGQGSQWTGMGLELWDTSPVFAASMQACEEALRPHTGWSLRSQLAGPLDQVDVVQPALFAVMVSLAALWRSYGVEPAAVVGHSQGEIAAAYVAGALSLDDAARVVALRSRALRAIAGRGGMVSVPFADVDPGELSIAAVNGPDSVILSGDTDAVDRFLAGEPRARRIAVDYASHSPHVEAVKDEILAALAGIEPRTPVVPFYSTVAPGESVLDADYWYRNLRQTVRFADAVAAAGIDTLVEISPHPVLAHELGSLRRDEGGLDRVFASLARVWARGARVDWPAVFAGRDPRRVILPTYRFQRRRYWLDGGSPGWLGKPVEWAQGLLFDGQIDAPWLADHSVDGVALVPGTGLLELALWAGGTVEELILHTPLHPPAPVQVAVGLPDDTGRRTVSIHSRTGDEWTTHATGTLLPDTTPEPDHDDSLWPPTGAEPVSLDGVYERAAAAGFYYGPAFQGLRAVWRHGDQILAEVALPEDQRADAARYGLHPALLDAALHAVALVPDTGGAGPGRLPFSWGGVRLHATGADTLRVRATVHADESISLHATDATGSPVVSVTSLITRKFRDSLFRVAWPKLTATEYTSDLRFVSVTGGDPETPVPARAMIAARQALDCVQRHLAEDRDSDHRLVVVTRGAVPAGPLTDVASAPVWGLIRSAQREHPDRFILLDLDPEAPLPGAIPAGEPELALRGATWHVPRLVRRPGAGTPDGFGNGTVLITGGTGTLGTRLARHLAAAHGVPELLLVSRGGAAPDGLREELAAHGTRLTVAACDVADRAALSALLAAIPADRPLTAVVHAAGTIDDGLVEAMTPEQLDRVARPKVDAAWHLHELTRGADLTAFVLFSSAAGVFGGPGQANYAAANAFLDALAGHRQAEGLPATSLAWGLWDEPSGLTGHLTEADRDRLRQSGLEPLATAEAMALFDAAIGAGDATVVPVRLGPAALGPDGPALLRGLAPSRARPVLAPPPAAELGRLSGAASEGFLLDLVRRHVTAVLRHETPVDTDRAFKELGFDSLTAVELRNRLGAATGVRLPVTAVFDHPTPALLAAHLHARLTGAAEPPRPVAVRPGSDEPIAIVAMACRYPGGIASPEDLWRLIAEGGEVLGPFPADRGWDPALTARSDVRVGGFLEGAAEFDAAFFGISPREATAMDPQQRLLLETSWEAFERAGINPRSLRGSRTGVFAGLMHHDYAARLREIPEDLEGYLGSGSAGSVATGRIAYVLGLEGPAMTVDTACSSSLVALHLAVRALRQGECDLALAGGVTVMSMPSLFVEFSRQGGLAADGRCKPFAEAADGTGWSEGVGLLVVERLSDARRNGHPVLAVVRGSAVNQDGASNGLTAPNGPAQERVIAEALADARLSTGDVDVVEAHGTGTRLGDPIEAGALLNTYGADRAEPLWLGSLKANLGHTQAAAGVAGVMKMVLALNHGVLPRSLHAEQPSSQVDWSAGAVRLLADEVPWPRRDRLRRAGVSSFGMSGTNAHLIVEEAVPDEPADDAGPVVPWVVSAASEPALVEQVAQLQGLTHLRPVDVAFTLATGRAALPWRWVAGEDLPVRAGDGRVVFVFPGQGSQWTGMGLQLWDASPVFAASMQACEEALRPHTGWSLREQLAGPLDQVDVVQPALFAVMVSLAALWRSYGVEPAAVVGHSQGEIAAAYVAGALSLEDAARIVALRSRALRAIAGRGGMVSVPFADVDAGELSVAAVNGPESVILSGDTDAVDRFLIEEPRARRIAVDYASHSPHVEAVKDEILAALEGIEPRTPQVPFHSTVTPGETVLDAGYWYRNLRQTVRFADAVVAAGIDTLVEVSPHPVLAHELGSLRRDDGGLDRFHASLARVWARGARVDWQAVFTGRDPRRVPLPTYRFQRRRYWLDVPPPAAADTEFWAAVESGDLDALAAGDAANRDAWQRLQPALASWRRRHEERSTVAGWLYQERWEPLTGTAPAPTGIWLVVGDDGKGLADACADAIRAAGAEAVRDVPDGSPVTGILSLHGLDGEADAMRETVALLGAGHDAPIWCVTSGAVSTGPDDPLTDPERARLWGLGRVAALEGQWGGLVDITGDVSPESLVAVLGGHEDQVAVRGTGAYARRLAHAAPAAPRHSWTPAGSVLVTGGTGALGAHVARWLARAGAAHLILVSRRGPAAPGAAELTAELTALGSRVTVRAADVGDRAAVARLLDEVPADAPLTAVFHTAGVLDDGLLAGLTPQRFAGVDRPKAVAARHLHELTAGLDLDAFVLFSSFAGLVGNAGQANYAAANAYLDALARHRRAAGLAATSVAWGAWADGGLAGGEVGERLHRRGIRPMPPERALAALRAVLDGDETCVGVADIDWSRFGAAFTEVRPSPLLCDLVAPAADRTTSDLAARLGGCSPAERPELLLDIVRTHAATVLRHESAATVAPDLVFQELGFDSLTLLELRNRVAAVTGLRLPPTVLFDHPTPAALAGHLNERLAPAGPRAGGADEFDAMSTADLIRLAMEGEDR</sequence>
<feature type="domain" description="Carrier" evidence="8">
    <location>
        <begin position="1051"/>
        <end position="1127"/>
    </location>
</feature>
<evidence type="ECO:0000259" key="9">
    <source>
        <dbReference type="PROSITE" id="PS52004"/>
    </source>
</evidence>
<dbReference type="InterPro" id="IPR009081">
    <property type="entry name" value="PP-bd_ACP"/>
</dbReference>
<dbReference type="InterPro" id="IPR036291">
    <property type="entry name" value="NAD(P)-bd_dom_sf"/>
</dbReference>
<dbReference type="InterPro" id="IPR042104">
    <property type="entry name" value="PKS_dehydratase_sf"/>
</dbReference>
<dbReference type="PROSITE" id="PS50075">
    <property type="entry name" value="CARRIER"/>
    <property type="match status" value="2"/>
</dbReference>
<feature type="region of interest" description="N-terminal hotdog fold" evidence="6">
    <location>
        <begin position="377"/>
        <end position="491"/>
    </location>
</feature>
<dbReference type="Gene3D" id="3.40.50.720">
    <property type="entry name" value="NAD(P)-binding Rossmann-like Domain"/>
    <property type="match status" value="2"/>
</dbReference>
<dbReference type="SUPFAM" id="SSF51735">
    <property type="entry name" value="NAD(P)-binding Rossmann-fold domains"/>
    <property type="match status" value="4"/>
</dbReference>
<feature type="non-terminal residue" evidence="11">
    <location>
        <position position="1"/>
    </location>
</feature>
<keyword evidence="4" id="KW-0511">Multifunctional enzyme</keyword>
<dbReference type="GO" id="GO:0031177">
    <property type="term" value="F:phosphopantetheine binding"/>
    <property type="evidence" value="ECO:0007669"/>
    <property type="project" value="InterPro"/>
</dbReference>
<dbReference type="Pfam" id="PF16197">
    <property type="entry name" value="KAsynt_C_assoc"/>
    <property type="match status" value="1"/>
</dbReference>
<dbReference type="CDD" id="cd00833">
    <property type="entry name" value="PKS"/>
    <property type="match status" value="1"/>
</dbReference>
<dbReference type="Pfam" id="PF21089">
    <property type="entry name" value="PKS_DH_N"/>
    <property type="match status" value="1"/>
</dbReference>